<evidence type="ECO:0000313" key="2">
    <source>
        <dbReference type="Proteomes" id="UP000076442"/>
    </source>
</evidence>
<comment type="caution">
    <text evidence="1">The sequence shown here is derived from an EMBL/GenBank/DDBJ whole genome shotgun (WGS) entry which is preliminary data.</text>
</comment>
<dbReference type="EMBL" id="LJZV01000010">
    <property type="protein sequence ID" value="KZD92435.1"/>
    <property type="molecule type" value="Genomic_DNA"/>
</dbReference>
<dbReference type="Proteomes" id="UP000076442">
    <property type="component" value="Unassembled WGS sequence"/>
</dbReference>
<sequence>MHRLLSHIDRGKAESALIIKTDSLKVKTILGEKWKMNRSYRLKQKA</sequence>
<dbReference type="AlphaFoldDB" id="A0AAP1E2W6"/>
<accession>A0AAP1E2W6</accession>
<reference evidence="1 2" key="1">
    <citation type="submission" date="2015-09" db="EMBL/GenBank/DDBJ databases">
        <title>Spore heat resistance.</title>
        <authorList>
            <person name="Boekhorst J."/>
            <person name="Berendsen E.M."/>
            <person name="Wells-Bennik M.H."/>
            <person name="Kuipers O.P."/>
        </authorList>
    </citation>
    <scope>NUCLEOTIDE SEQUENCE [LARGE SCALE GENOMIC DNA]</scope>
    <source>
        <strain evidence="1 2">B4122</strain>
    </source>
</reference>
<organism evidence="1 2">
    <name type="scientific">Bacillus subtilis</name>
    <dbReference type="NCBI Taxonomy" id="1423"/>
    <lineage>
        <taxon>Bacteria</taxon>
        <taxon>Bacillati</taxon>
        <taxon>Bacillota</taxon>
        <taxon>Bacilli</taxon>
        <taxon>Bacillales</taxon>
        <taxon>Bacillaceae</taxon>
        <taxon>Bacillus</taxon>
    </lineage>
</organism>
<gene>
    <name evidence="1" type="ORF">B4122_1774</name>
</gene>
<protein>
    <submittedName>
        <fullName evidence="1">Uncharacterized protein</fullName>
    </submittedName>
</protein>
<proteinExistence type="predicted"/>
<name>A0AAP1E2W6_BACIU</name>
<evidence type="ECO:0000313" key="1">
    <source>
        <dbReference type="EMBL" id="KZD92435.1"/>
    </source>
</evidence>